<evidence type="ECO:0000313" key="3">
    <source>
        <dbReference type="EMBL" id="MBA9087151.1"/>
    </source>
</evidence>
<evidence type="ECO:0000313" key="4">
    <source>
        <dbReference type="Proteomes" id="UP000567067"/>
    </source>
</evidence>
<name>A0A7W3SVR0_9BACL</name>
<reference evidence="3 4" key="1">
    <citation type="submission" date="2020-08" db="EMBL/GenBank/DDBJ databases">
        <title>Genomic Encyclopedia of Type Strains, Phase III (KMG-III): the genomes of soil and plant-associated and newly described type strains.</title>
        <authorList>
            <person name="Whitman W."/>
        </authorList>
    </citation>
    <scope>NUCLEOTIDE SEQUENCE [LARGE SCALE GENOMIC DNA]</scope>
    <source>
        <strain evidence="3 4">CECT 8693</strain>
    </source>
</reference>
<dbReference type="Proteomes" id="UP000567067">
    <property type="component" value="Unassembled WGS sequence"/>
</dbReference>
<gene>
    <name evidence="3" type="ORF">FHR92_003632</name>
</gene>
<keyword evidence="4" id="KW-1185">Reference proteome</keyword>
<evidence type="ECO:0000256" key="1">
    <source>
        <dbReference type="SAM" id="MobiDB-lite"/>
    </source>
</evidence>
<accession>A0A7W3SVR0</accession>
<comment type="caution">
    <text evidence="3">The sequence shown here is derived from an EMBL/GenBank/DDBJ whole genome shotgun (WGS) entry which is preliminary data.</text>
</comment>
<evidence type="ECO:0000259" key="2">
    <source>
        <dbReference type="Pfam" id="PF08388"/>
    </source>
</evidence>
<feature type="region of interest" description="Disordered" evidence="1">
    <location>
        <begin position="126"/>
        <end position="146"/>
    </location>
</feature>
<protein>
    <recommendedName>
        <fullName evidence="2">Group II intron maturase-specific domain-containing protein</fullName>
    </recommendedName>
</protein>
<dbReference type="InterPro" id="IPR013597">
    <property type="entry name" value="Mat_intron_G2"/>
</dbReference>
<dbReference type="AlphaFoldDB" id="A0A7W3SVR0"/>
<dbReference type="Pfam" id="PF08388">
    <property type="entry name" value="GIIM"/>
    <property type="match status" value="1"/>
</dbReference>
<sequence>MASRRTGERVMESVSRFVEGKLKLKVNREKSAVVRPWRRKFLGFSFLSQKQATIRIVPKSLIACRERIRELTNRTWSISMEERISRLNRYLMGWLGYFRLASAKTHLQTRPVDSEETPNVPVEAMETSAHTNPRTPGTWGSRVGLF</sequence>
<dbReference type="EMBL" id="JACJIP010000026">
    <property type="protein sequence ID" value="MBA9087151.1"/>
    <property type="molecule type" value="Genomic_DNA"/>
</dbReference>
<organism evidence="3 4">
    <name type="scientific">Fontibacillus solani</name>
    <dbReference type="NCBI Taxonomy" id="1572857"/>
    <lineage>
        <taxon>Bacteria</taxon>
        <taxon>Bacillati</taxon>
        <taxon>Bacillota</taxon>
        <taxon>Bacilli</taxon>
        <taxon>Bacillales</taxon>
        <taxon>Paenibacillaceae</taxon>
        <taxon>Fontibacillus</taxon>
    </lineage>
</organism>
<proteinExistence type="predicted"/>
<feature type="domain" description="Group II intron maturase-specific" evidence="2">
    <location>
        <begin position="65"/>
        <end position="106"/>
    </location>
</feature>